<dbReference type="EMBL" id="AIDX01000001">
    <property type="protein sequence ID" value="EIQ83010.1"/>
    <property type="molecule type" value="Genomic_DNA"/>
</dbReference>
<sequence>MRMKLLIEFLKVTHSWLITGRFCLVSMNRKGSPFTIMIKGAVA</sequence>
<accession>A0AAV3FV60</accession>
<comment type="caution">
    <text evidence="1">The sequence shown here is derived from an EMBL/GenBank/DDBJ whole genome shotgun (WGS) entry which is preliminary data.</text>
</comment>
<gene>
    <name evidence="1" type="ORF">SCAZ3_00110</name>
</gene>
<dbReference type="Proteomes" id="UP000004423">
    <property type="component" value="Unassembled WGS sequence"/>
</dbReference>
<evidence type="ECO:0000313" key="1">
    <source>
        <dbReference type="EMBL" id="EIQ83010.1"/>
    </source>
</evidence>
<organism evidence="1 2">
    <name type="scientific">Streptococcus canis FSL Z3-227</name>
    <dbReference type="NCBI Taxonomy" id="482234"/>
    <lineage>
        <taxon>Bacteria</taxon>
        <taxon>Bacillati</taxon>
        <taxon>Bacillota</taxon>
        <taxon>Bacilli</taxon>
        <taxon>Lactobacillales</taxon>
        <taxon>Streptococcaceae</taxon>
        <taxon>Streptococcus</taxon>
    </lineage>
</organism>
<name>A0AAV3FV60_STRCB</name>
<protein>
    <submittedName>
        <fullName evidence="1">Uncharacterized protein</fullName>
    </submittedName>
</protein>
<proteinExistence type="predicted"/>
<evidence type="ECO:0000313" key="2">
    <source>
        <dbReference type="Proteomes" id="UP000004423"/>
    </source>
</evidence>
<dbReference type="AlphaFoldDB" id="A0AAV3FV60"/>
<reference evidence="1 2" key="1">
    <citation type="journal article" date="2012" name="PLoS ONE">
        <title>Gene Repertoire Evolution of Streptococcus pyogenes Inferred from Phylogenomic Analysis with Streptococcus canis and Streptococcus dysgalactiae.</title>
        <authorList>
            <person name="Lefebure T."/>
            <person name="Richards V.P."/>
            <person name="Lang P."/>
            <person name="Pavinski-Bitar P."/>
            <person name="Stanhope M.J."/>
        </authorList>
    </citation>
    <scope>NUCLEOTIDE SEQUENCE [LARGE SCALE GENOMIC DNA]</scope>
    <source>
        <strain evidence="1 2">FSL Z3-227</strain>
    </source>
</reference>